<dbReference type="Gene3D" id="3.40.50.150">
    <property type="entry name" value="Vaccinia Virus protein VP39"/>
    <property type="match status" value="1"/>
</dbReference>
<dbReference type="EMBL" id="VCNI01000001">
    <property type="protein sequence ID" value="TMU57617.1"/>
    <property type="molecule type" value="Genomic_DNA"/>
</dbReference>
<dbReference type="SUPFAM" id="SSF53335">
    <property type="entry name" value="S-adenosyl-L-methionine-dependent methyltransferases"/>
    <property type="match status" value="1"/>
</dbReference>
<evidence type="ECO:0000259" key="1">
    <source>
        <dbReference type="Pfam" id="PF08241"/>
    </source>
</evidence>
<dbReference type="GO" id="GO:0032259">
    <property type="term" value="P:methylation"/>
    <property type="evidence" value="ECO:0007669"/>
    <property type="project" value="UniProtKB-KW"/>
</dbReference>
<keyword evidence="2" id="KW-0489">Methyltransferase</keyword>
<dbReference type="CDD" id="cd02440">
    <property type="entry name" value="AdoMet_MTases"/>
    <property type="match status" value="1"/>
</dbReference>
<keyword evidence="3" id="KW-1185">Reference proteome</keyword>
<dbReference type="InterPro" id="IPR029063">
    <property type="entry name" value="SAM-dependent_MTases_sf"/>
</dbReference>
<sequence>MKTTTLKPVNIVIPKSKRKKTDLVEFYNEATADYEFWSKDFNMHFGYWKPFATNFFRRDTMLNELNNQVLKRLNLKKEKALFVDLGCGMGGTMRYALQKNNHLTAMGVTLSETQVSEGNKFLKNHAGVILKENYNHTSFKSNSVDGAIAIESFCHSGHHSNTFKEAYRILKPKGKLVISDAFLKKNVATLDVSSRYCYQQLCDSWSLERLGAVNEVVNQLKNVGFKDVLVEDISMRVAPSVLHVPFAILGFTLRQLFKSGTLRGQSINNLKGSLFSLLSGLH</sequence>
<feature type="domain" description="Methyltransferase type 11" evidence="1">
    <location>
        <begin position="83"/>
        <end position="178"/>
    </location>
</feature>
<proteinExistence type="predicted"/>
<accession>A0ABY2WRI8</accession>
<keyword evidence="2" id="KW-0808">Transferase</keyword>
<dbReference type="PANTHER" id="PTHR44742">
    <property type="match status" value="1"/>
</dbReference>
<dbReference type="PANTHER" id="PTHR44742:SF2">
    <property type="entry name" value="24-METHYLENESTEROL C-METHYLTRANSFERASE 2"/>
    <property type="match status" value="1"/>
</dbReference>
<dbReference type="Pfam" id="PF08241">
    <property type="entry name" value="Methyltransf_11"/>
    <property type="match status" value="1"/>
</dbReference>
<gene>
    <name evidence="2" type="ORF">FGG15_08735</name>
</gene>
<dbReference type="InterPro" id="IPR013216">
    <property type="entry name" value="Methyltransf_11"/>
</dbReference>
<organism evidence="2 3">
    <name type="scientific">Flagellimonas algicola</name>
    <dbReference type="NCBI Taxonomy" id="2583815"/>
    <lineage>
        <taxon>Bacteria</taxon>
        <taxon>Pseudomonadati</taxon>
        <taxon>Bacteroidota</taxon>
        <taxon>Flavobacteriia</taxon>
        <taxon>Flavobacteriales</taxon>
        <taxon>Flavobacteriaceae</taxon>
        <taxon>Flagellimonas</taxon>
    </lineage>
</organism>
<reference evidence="2 3" key="1">
    <citation type="submission" date="2019-05" db="EMBL/GenBank/DDBJ databases">
        <title>Flagellimonas sp. AsT0115, sp. nov., isolated from a marine red algae, Asparagopsis taxiformis.</title>
        <authorList>
            <person name="Kim J."/>
            <person name="Jeong S.E."/>
            <person name="Jeon C.O."/>
        </authorList>
    </citation>
    <scope>NUCLEOTIDE SEQUENCE [LARGE SCALE GENOMIC DNA]</scope>
    <source>
        <strain evidence="2 3">AsT0115</strain>
    </source>
</reference>
<dbReference type="GO" id="GO:0008168">
    <property type="term" value="F:methyltransferase activity"/>
    <property type="evidence" value="ECO:0007669"/>
    <property type="project" value="UniProtKB-KW"/>
</dbReference>
<dbReference type="Proteomes" id="UP000751614">
    <property type="component" value="Unassembled WGS sequence"/>
</dbReference>
<evidence type="ECO:0000313" key="3">
    <source>
        <dbReference type="Proteomes" id="UP000751614"/>
    </source>
</evidence>
<evidence type="ECO:0000313" key="2">
    <source>
        <dbReference type="EMBL" id="TMU57617.1"/>
    </source>
</evidence>
<comment type="caution">
    <text evidence="2">The sequence shown here is derived from an EMBL/GenBank/DDBJ whole genome shotgun (WGS) entry which is preliminary data.</text>
</comment>
<dbReference type="RefSeq" id="WP_138835254.1">
    <property type="nucleotide sequence ID" value="NZ_VCNI01000001.1"/>
</dbReference>
<name>A0ABY2WRI8_9FLAO</name>
<protein>
    <submittedName>
        <fullName evidence="2">Methyltransferase domain-containing protein</fullName>
    </submittedName>
</protein>